<comment type="caution">
    <text evidence="2">The sequence shown here is derived from an EMBL/GenBank/DDBJ whole genome shotgun (WGS) entry which is preliminary data.</text>
</comment>
<dbReference type="InterPro" id="IPR025724">
    <property type="entry name" value="GAG-pre-integrase_dom"/>
</dbReference>
<accession>A0AAW1LVU4</accession>
<sequence>MPSEYDTIVTALETLSAENLTLSFAKNRFLEEESKKRSFKPKVKSENQQNIAFVTSTKRNTVRGLELNLLSVRKLEMNGLKIVFEKGKGQIMKGTKILAIALRNDKLYEVQLSTNTAHACYVNDNQAKLWHRRLGHMSVGNMRQLQNKGQIMKGTKILAIALRNDKLYELQLSTNTAHACYVNDNQAKLWHRRLGHMSVGNMKQLQKVAEGVSYNLKDLADKSLSKYAYRIALERIEENFTLPMWNHESWLVLWQATESHWKGLKRILRYLCGTMNLGLFYGKTEKNILVEEQTADCLTKPLPAPQFEKLRSAMGMCNV</sequence>
<proteinExistence type="predicted"/>
<name>A0AAW1LVU4_POPJA</name>
<gene>
    <name evidence="2" type="ORF">QE152_g10264</name>
</gene>
<feature type="domain" description="GAG-pre-integrase" evidence="1">
    <location>
        <begin position="166"/>
        <end position="207"/>
    </location>
</feature>
<evidence type="ECO:0000313" key="3">
    <source>
        <dbReference type="Proteomes" id="UP001458880"/>
    </source>
</evidence>
<dbReference type="Pfam" id="PF13976">
    <property type="entry name" value="gag_pre-integrs"/>
    <property type="match status" value="2"/>
</dbReference>
<reference evidence="2 3" key="1">
    <citation type="journal article" date="2024" name="BMC Genomics">
        <title>De novo assembly and annotation of Popillia japonica's genome with initial clues to its potential as an invasive pest.</title>
        <authorList>
            <person name="Cucini C."/>
            <person name="Boschi S."/>
            <person name="Funari R."/>
            <person name="Cardaioli E."/>
            <person name="Iannotti N."/>
            <person name="Marturano G."/>
            <person name="Paoli F."/>
            <person name="Bruttini M."/>
            <person name="Carapelli A."/>
            <person name="Frati F."/>
            <person name="Nardi F."/>
        </authorList>
    </citation>
    <scope>NUCLEOTIDE SEQUENCE [LARGE SCALE GENOMIC DNA]</scope>
    <source>
        <strain evidence="2">DMR45628</strain>
    </source>
</reference>
<feature type="domain" description="GAG-pre-integrase" evidence="1">
    <location>
        <begin position="106"/>
        <end position="151"/>
    </location>
</feature>
<evidence type="ECO:0000313" key="2">
    <source>
        <dbReference type="EMBL" id="KAK9737997.1"/>
    </source>
</evidence>
<protein>
    <submittedName>
        <fullName evidence="2">GAG-pre-integrase domain</fullName>
    </submittedName>
</protein>
<keyword evidence="3" id="KW-1185">Reference proteome</keyword>
<dbReference type="EMBL" id="JASPKY010000092">
    <property type="protein sequence ID" value="KAK9737997.1"/>
    <property type="molecule type" value="Genomic_DNA"/>
</dbReference>
<organism evidence="2 3">
    <name type="scientific">Popillia japonica</name>
    <name type="common">Japanese beetle</name>
    <dbReference type="NCBI Taxonomy" id="7064"/>
    <lineage>
        <taxon>Eukaryota</taxon>
        <taxon>Metazoa</taxon>
        <taxon>Ecdysozoa</taxon>
        <taxon>Arthropoda</taxon>
        <taxon>Hexapoda</taxon>
        <taxon>Insecta</taxon>
        <taxon>Pterygota</taxon>
        <taxon>Neoptera</taxon>
        <taxon>Endopterygota</taxon>
        <taxon>Coleoptera</taxon>
        <taxon>Polyphaga</taxon>
        <taxon>Scarabaeiformia</taxon>
        <taxon>Scarabaeidae</taxon>
        <taxon>Rutelinae</taxon>
        <taxon>Popillia</taxon>
    </lineage>
</organism>
<dbReference type="AlphaFoldDB" id="A0AAW1LVU4"/>
<evidence type="ECO:0000259" key="1">
    <source>
        <dbReference type="Pfam" id="PF13976"/>
    </source>
</evidence>
<dbReference type="Proteomes" id="UP001458880">
    <property type="component" value="Unassembled WGS sequence"/>
</dbReference>